<sequence length="153" mass="17245">MDTPEIEPLKLREITLFARYEYVKRLRLFRRAIAIMVLVPVATIGERDIVFDYLEIDSITLEVLLESPQNFILGSGPFFCGIDFPDSYIEELAQKNNVAADSLIIFDGDEIYATIYGDEIPALQSWMSKANDLLEDPTTTSKNTTTDANAEPS</sequence>
<gene>
    <name evidence="2" type="ORF">SAMN04489737_0313</name>
</gene>
<evidence type="ECO:0000256" key="1">
    <source>
        <dbReference type="SAM" id="MobiDB-lite"/>
    </source>
</evidence>
<dbReference type="GeneID" id="65344068"/>
<dbReference type="AlphaFoldDB" id="A0A1H2LAM0"/>
<evidence type="ECO:0000313" key="3">
    <source>
        <dbReference type="Proteomes" id="UP000214355"/>
    </source>
</evidence>
<proteinExistence type="predicted"/>
<dbReference type="OrthoDB" id="2417941at2"/>
<organism evidence="2 3">
    <name type="scientific">Arcanobacterium phocae</name>
    <dbReference type="NCBI Taxonomy" id="131112"/>
    <lineage>
        <taxon>Bacteria</taxon>
        <taxon>Bacillati</taxon>
        <taxon>Actinomycetota</taxon>
        <taxon>Actinomycetes</taxon>
        <taxon>Actinomycetales</taxon>
        <taxon>Actinomycetaceae</taxon>
        <taxon>Arcanobacterium</taxon>
    </lineage>
</organism>
<accession>A0A1H2LAM0</accession>
<dbReference type="RefSeq" id="WP_091279076.1">
    <property type="nucleotide sequence ID" value="NZ_JABAPL010000004.1"/>
</dbReference>
<feature type="region of interest" description="Disordered" evidence="1">
    <location>
        <begin position="134"/>
        <end position="153"/>
    </location>
</feature>
<dbReference type="EMBL" id="LT629804">
    <property type="protein sequence ID" value="SDU78080.1"/>
    <property type="molecule type" value="Genomic_DNA"/>
</dbReference>
<dbReference type="Proteomes" id="UP000214355">
    <property type="component" value="Chromosome I"/>
</dbReference>
<keyword evidence="3" id="KW-1185">Reference proteome</keyword>
<name>A0A1H2LAM0_9ACTO</name>
<protein>
    <submittedName>
        <fullName evidence="2">Uncharacterized protein</fullName>
    </submittedName>
</protein>
<evidence type="ECO:0000313" key="2">
    <source>
        <dbReference type="EMBL" id="SDU78080.1"/>
    </source>
</evidence>
<reference evidence="3" key="1">
    <citation type="submission" date="2016-10" db="EMBL/GenBank/DDBJ databases">
        <authorList>
            <person name="Varghese N."/>
            <person name="Submissions S."/>
        </authorList>
    </citation>
    <scope>NUCLEOTIDE SEQUENCE [LARGE SCALE GENOMIC DNA]</scope>
    <source>
        <strain evidence="3">DSM 10002</strain>
    </source>
</reference>